<dbReference type="KEGG" id="psin:CAK95_24730"/>
<keyword evidence="1 3" id="KW-0808">Transferase</keyword>
<dbReference type="PANTHER" id="PTHR10545">
    <property type="entry name" value="DIAMINE N-ACETYLTRANSFERASE"/>
    <property type="match status" value="1"/>
</dbReference>
<evidence type="ECO:0000313" key="4">
    <source>
        <dbReference type="Proteomes" id="UP000194137"/>
    </source>
</evidence>
<dbReference type="SUPFAM" id="SSF55729">
    <property type="entry name" value="Acyl-CoA N-acyltransferases (Nat)"/>
    <property type="match status" value="1"/>
</dbReference>
<dbReference type="PANTHER" id="PTHR10545:SF42">
    <property type="entry name" value="ACETYLTRANSFERASE"/>
    <property type="match status" value="1"/>
</dbReference>
<evidence type="ECO:0000256" key="1">
    <source>
        <dbReference type="ARBA" id="ARBA00022679"/>
    </source>
</evidence>
<dbReference type="InterPro" id="IPR000182">
    <property type="entry name" value="GNAT_dom"/>
</dbReference>
<dbReference type="GO" id="GO:0008080">
    <property type="term" value="F:N-acetyltransferase activity"/>
    <property type="evidence" value="ECO:0007669"/>
    <property type="project" value="TreeGrafter"/>
</dbReference>
<dbReference type="PROSITE" id="PS51186">
    <property type="entry name" value="GNAT"/>
    <property type="match status" value="1"/>
</dbReference>
<evidence type="ECO:0000313" key="3">
    <source>
        <dbReference type="EMBL" id="ARQ01948.1"/>
    </source>
</evidence>
<dbReference type="Pfam" id="PF00583">
    <property type="entry name" value="Acetyltransf_1"/>
    <property type="match status" value="1"/>
</dbReference>
<dbReference type="CDD" id="cd04301">
    <property type="entry name" value="NAT_SF"/>
    <property type="match status" value="1"/>
</dbReference>
<dbReference type="Gene3D" id="3.40.630.30">
    <property type="match status" value="1"/>
</dbReference>
<dbReference type="STRING" id="1235591.CAK95_24730"/>
<dbReference type="InterPro" id="IPR051016">
    <property type="entry name" value="Diverse_Substrate_AcTransf"/>
</dbReference>
<evidence type="ECO:0000256" key="2">
    <source>
        <dbReference type="ARBA" id="ARBA00023315"/>
    </source>
</evidence>
<dbReference type="AlphaFoldDB" id="A0A1W6ZXE3"/>
<proteinExistence type="predicted"/>
<dbReference type="Proteomes" id="UP000194137">
    <property type="component" value="Chromosome"/>
</dbReference>
<dbReference type="InterPro" id="IPR016181">
    <property type="entry name" value="Acyl_CoA_acyltransferase"/>
</dbReference>
<dbReference type="EMBL" id="CP021112">
    <property type="protein sequence ID" value="ARQ01948.1"/>
    <property type="molecule type" value="Genomic_DNA"/>
</dbReference>
<gene>
    <name evidence="3" type="ORF">CAK95_24730</name>
</gene>
<sequence>MRKPPPDAPRDLVIRPLRLNEREAWEPFWQAYLTFYESSVSPDTTDVLWMRLHDDNEPMFVQGAFHKERLIGIVHYLFHRSSWTIADYCYLQDLYVSEEARGLGAGRALIEAVEQAARQKGASRVYWLTKEDNHTARALYDKLAARSGFIQYRKLF</sequence>
<keyword evidence="4" id="KW-1185">Reference proteome</keyword>
<dbReference type="RefSeq" id="WP_086090342.1">
    <property type="nucleotide sequence ID" value="NZ_CP021112.1"/>
</dbReference>
<organism evidence="3 4">
    <name type="scientific">Pseudorhodoplanes sinuspersici</name>
    <dbReference type="NCBI Taxonomy" id="1235591"/>
    <lineage>
        <taxon>Bacteria</taxon>
        <taxon>Pseudomonadati</taxon>
        <taxon>Pseudomonadota</taxon>
        <taxon>Alphaproteobacteria</taxon>
        <taxon>Hyphomicrobiales</taxon>
        <taxon>Pseudorhodoplanes</taxon>
    </lineage>
</organism>
<protein>
    <submittedName>
        <fullName evidence="3">GNAT family N-acetyltransferase</fullName>
    </submittedName>
</protein>
<dbReference type="OrthoDB" id="9805924at2"/>
<name>A0A1W6ZXE3_9HYPH</name>
<accession>A0A1W6ZXE3</accession>
<keyword evidence="2" id="KW-0012">Acyltransferase</keyword>
<reference evidence="3 4" key="1">
    <citation type="submission" date="2017-05" db="EMBL/GenBank/DDBJ databases">
        <title>Full genome sequence of Pseudorhodoplanes sinuspersici.</title>
        <authorList>
            <person name="Dastgheib S.M.M."/>
            <person name="Shavandi M."/>
            <person name="Tirandaz H."/>
        </authorList>
    </citation>
    <scope>NUCLEOTIDE SEQUENCE [LARGE SCALE GENOMIC DNA]</scope>
    <source>
        <strain evidence="3 4">RIPI110</strain>
    </source>
</reference>